<keyword evidence="1" id="KW-1133">Transmembrane helix</keyword>
<feature type="transmembrane region" description="Helical" evidence="1">
    <location>
        <begin position="12"/>
        <end position="35"/>
    </location>
</feature>
<accession>A0A2H0URW4</accession>
<comment type="caution">
    <text evidence="2">The sequence shown here is derived from an EMBL/GenBank/DDBJ whole genome shotgun (WGS) entry which is preliminary data.</text>
</comment>
<evidence type="ECO:0000256" key="1">
    <source>
        <dbReference type="SAM" id="Phobius"/>
    </source>
</evidence>
<dbReference type="Gene3D" id="3.30.700.10">
    <property type="entry name" value="Glycoprotein, Type 4 Pilin"/>
    <property type="match status" value="1"/>
</dbReference>
<dbReference type="Pfam" id="PF07963">
    <property type="entry name" value="N_methyl"/>
    <property type="match status" value="1"/>
</dbReference>
<dbReference type="InterPro" id="IPR045584">
    <property type="entry name" value="Pilin-like"/>
</dbReference>
<dbReference type="AlphaFoldDB" id="A0A2H0URW4"/>
<reference evidence="3" key="1">
    <citation type="submission" date="2017-09" db="EMBL/GenBank/DDBJ databases">
        <title>Depth-based differentiation of microbial function through sediment-hosted aquifers and enrichment of novel symbionts in the deep terrestrial subsurface.</title>
        <authorList>
            <person name="Probst A.J."/>
            <person name="Ladd B."/>
            <person name="Jarett J.K."/>
            <person name="Geller-Mcgrath D.E."/>
            <person name="Sieber C.M.K."/>
            <person name="Emerson J.B."/>
            <person name="Anantharaman K."/>
            <person name="Thomas B.C."/>
            <person name="Malmstrom R."/>
            <person name="Stieglmeier M."/>
            <person name="Klingl A."/>
            <person name="Woyke T."/>
            <person name="Ryan C.M."/>
            <person name="Banfield J.F."/>
        </authorList>
    </citation>
    <scope>NUCLEOTIDE SEQUENCE [LARGE SCALE GENOMIC DNA]</scope>
</reference>
<organism evidence="2 3">
    <name type="scientific">Candidatus Harrisonbacteria bacterium CG10_big_fil_rev_8_21_14_0_10_40_38</name>
    <dbReference type="NCBI Taxonomy" id="1974583"/>
    <lineage>
        <taxon>Bacteria</taxon>
        <taxon>Candidatus Harrisoniibacteriota</taxon>
    </lineage>
</organism>
<dbReference type="SUPFAM" id="SSF54523">
    <property type="entry name" value="Pili subunits"/>
    <property type="match status" value="1"/>
</dbReference>
<gene>
    <name evidence="2" type="ORF">COU07_02645</name>
</gene>
<name>A0A2H0URW4_9BACT</name>
<keyword evidence="1" id="KW-0472">Membrane</keyword>
<evidence type="ECO:0000313" key="2">
    <source>
        <dbReference type="EMBL" id="PIR89103.1"/>
    </source>
</evidence>
<evidence type="ECO:0008006" key="4">
    <source>
        <dbReference type="Google" id="ProtNLM"/>
    </source>
</evidence>
<dbReference type="Proteomes" id="UP000231157">
    <property type="component" value="Unassembled WGS sequence"/>
</dbReference>
<sequence length="155" mass="17244">MKKWSTPKNGFSLIEIMIVMAIIIVLGTITSLNLFNERTRKELDVTEKSIVAVLREAQQKSITQEDESEWGVAFVDDTSDYYELTKDSTSYGKQNIIKSSLEFESVTDVSFAKITGEPSVNGDIVIIKISGTDCLLEAEKCKTITINSNGTITYD</sequence>
<protein>
    <recommendedName>
        <fullName evidence="4">General secretion pathway GspH domain-containing protein</fullName>
    </recommendedName>
</protein>
<keyword evidence="1" id="KW-0812">Transmembrane</keyword>
<dbReference type="NCBIfam" id="TIGR02532">
    <property type="entry name" value="IV_pilin_GFxxxE"/>
    <property type="match status" value="1"/>
</dbReference>
<proteinExistence type="predicted"/>
<dbReference type="EMBL" id="PFAZ01000007">
    <property type="protein sequence ID" value="PIR89103.1"/>
    <property type="molecule type" value="Genomic_DNA"/>
</dbReference>
<evidence type="ECO:0000313" key="3">
    <source>
        <dbReference type="Proteomes" id="UP000231157"/>
    </source>
</evidence>
<dbReference type="InterPro" id="IPR012902">
    <property type="entry name" value="N_methyl_site"/>
</dbReference>